<dbReference type="InterPro" id="IPR050266">
    <property type="entry name" value="AB_hydrolase_sf"/>
</dbReference>
<proteinExistence type="predicted"/>
<dbReference type="GO" id="GO:0016020">
    <property type="term" value="C:membrane"/>
    <property type="evidence" value="ECO:0007669"/>
    <property type="project" value="TreeGrafter"/>
</dbReference>
<keyword evidence="2" id="KW-0378">Hydrolase</keyword>
<dbReference type="EMBL" id="BSTX01000003">
    <property type="protein sequence ID" value="GLZ80006.1"/>
    <property type="molecule type" value="Genomic_DNA"/>
</dbReference>
<dbReference type="RefSeq" id="WP_285665134.1">
    <property type="nucleotide sequence ID" value="NZ_BSTX01000003.1"/>
</dbReference>
<evidence type="ECO:0000313" key="3">
    <source>
        <dbReference type="Proteomes" id="UP001165079"/>
    </source>
</evidence>
<dbReference type="Gene3D" id="3.40.50.1820">
    <property type="entry name" value="alpha/beta hydrolase"/>
    <property type="match status" value="1"/>
</dbReference>
<evidence type="ECO:0000259" key="1">
    <source>
        <dbReference type="Pfam" id="PF00561"/>
    </source>
</evidence>
<reference evidence="2" key="1">
    <citation type="submission" date="2023-03" db="EMBL/GenBank/DDBJ databases">
        <title>Actinorhabdospora filicis NBRC 111898.</title>
        <authorList>
            <person name="Ichikawa N."/>
            <person name="Sato H."/>
            <person name="Tonouchi N."/>
        </authorList>
    </citation>
    <scope>NUCLEOTIDE SEQUENCE</scope>
    <source>
        <strain evidence="2">NBRC 111898</strain>
    </source>
</reference>
<dbReference type="SUPFAM" id="SSF53474">
    <property type="entry name" value="alpha/beta-Hydrolases"/>
    <property type="match status" value="1"/>
</dbReference>
<dbReference type="GO" id="GO:0046464">
    <property type="term" value="P:acylglycerol catabolic process"/>
    <property type="evidence" value="ECO:0007669"/>
    <property type="project" value="TreeGrafter"/>
</dbReference>
<evidence type="ECO:0000313" key="2">
    <source>
        <dbReference type="EMBL" id="GLZ80006.1"/>
    </source>
</evidence>
<keyword evidence="3" id="KW-1185">Reference proteome</keyword>
<comment type="caution">
    <text evidence="2">The sequence shown here is derived from an EMBL/GenBank/DDBJ whole genome shotgun (WGS) entry which is preliminary data.</text>
</comment>
<feature type="domain" description="AB hydrolase-1" evidence="1">
    <location>
        <begin position="21"/>
        <end position="153"/>
    </location>
</feature>
<sequence length="267" mass="28307">MSTRTTVHDDVLHIEADGTGPVLLLVAGGGADAEVFDGLVPHLTGDFTVVRYDPRGFVRSPAEPFTHSPEAQAADLVRVLDAHSPGEPAYVFAGSSGAIAALAMLAAHPGRVRRLIAHEPPLVRMLPGDDPMRALFPQVRDAFLSDGVEAAMTRMAEGLGEHRPPGGEPPAEVPPRMARMMAQTRIFLGEILVPYSSHDLDVAALDTTRLTLAAGEDSRGKPIRRPVDALADRLGTTVLEFPGGHVGYIQDVAGSARILREALIATS</sequence>
<dbReference type="PANTHER" id="PTHR43798:SF5">
    <property type="entry name" value="MONOACYLGLYCEROL LIPASE ABHD6"/>
    <property type="match status" value="1"/>
</dbReference>
<accession>A0A9W6SSM4</accession>
<dbReference type="GO" id="GO:0047372">
    <property type="term" value="F:monoacylglycerol lipase activity"/>
    <property type="evidence" value="ECO:0007669"/>
    <property type="project" value="TreeGrafter"/>
</dbReference>
<dbReference type="PANTHER" id="PTHR43798">
    <property type="entry name" value="MONOACYLGLYCEROL LIPASE"/>
    <property type="match status" value="1"/>
</dbReference>
<name>A0A9W6SSM4_9ACTN</name>
<dbReference type="InterPro" id="IPR000073">
    <property type="entry name" value="AB_hydrolase_1"/>
</dbReference>
<gene>
    <name evidence="2" type="ORF">Afil01_48130</name>
</gene>
<protein>
    <submittedName>
        <fullName evidence="2">Hydrolase</fullName>
    </submittedName>
</protein>
<dbReference type="Pfam" id="PF00561">
    <property type="entry name" value="Abhydrolase_1"/>
    <property type="match status" value="1"/>
</dbReference>
<organism evidence="2 3">
    <name type="scientific">Actinorhabdospora filicis</name>
    <dbReference type="NCBI Taxonomy" id="1785913"/>
    <lineage>
        <taxon>Bacteria</taxon>
        <taxon>Bacillati</taxon>
        <taxon>Actinomycetota</taxon>
        <taxon>Actinomycetes</taxon>
        <taxon>Micromonosporales</taxon>
        <taxon>Micromonosporaceae</taxon>
        <taxon>Actinorhabdospora</taxon>
    </lineage>
</organism>
<dbReference type="InterPro" id="IPR029058">
    <property type="entry name" value="AB_hydrolase_fold"/>
</dbReference>
<dbReference type="AlphaFoldDB" id="A0A9W6SSM4"/>
<dbReference type="Proteomes" id="UP001165079">
    <property type="component" value="Unassembled WGS sequence"/>
</dbReference>